<dbReference type="GO" id="GO:0008270">
    <property type="term" value="F:zinc ion binding"/>
    <property type="evidence" value="ECO:0007669"/>
    <property type="project" value="UniProtKB-KW"/>
</dbReference>
<keyword evidence="3" id="KW-0862">Zinc</keyword>
<evidence type="ECO:0000313" key="7">
    <source>
        <dbReference type="EMBL" id="KAJ6799290.1"/>
    </source>
</evidence>
<keyword evidence="1" id="KW-0479">Metal-binding</keyword>
<keyword evidence="2 4" id="KW-0863">Zinc-finger</keyword>
<proteinExistence type="predicted"/>
<evidence type="ECO:0000256" key="5">
    <source>
        <dbReference type="SAM" id="MobiDB-lite"/>
    </source>
</evidence>
<feature type="domain" description="RanBP2-type" evidence="6">
    <location>
        <begin position="220"/>
        <end position="251"/>
    </location>
</feature>
<reference evidence="7" key="2">
    <citation type="submission" date="2023-04" db="EMBL/GenBank/DDBJ databases">
        <authorList>
            <person name="Bruccoleri R.E."/>
            <person name="Oakeley E.J."/>
            <person name="Faust A.-M."/>
            <person name="Dessus-Babus S."/>
            <person name="Altorfer M."/>
            <person name="Burckhardt D."/>
            <person name="Oertli M."/>
            <person name="Naumann U."/>
            <person name="Petersen F."/>
            <person name="Wong J."/>
        </authorList>
    </citation>
    <scope>NUCLEOTIDE SEQUENCE</scope>
    <source>
        <strain evidence="7">GSM-AAB239-AS_SAM_17_03QT</strain>
        <tissue evidence="7">Leaf</tissue>
    </source>
</reference>
<dbReference type="PROSITE" id="PS50199">
    <property type="entry name" value="ZF_RANBP2_2"/>
    <property type="match status" value="1"/>
</dbReference>
<dbReference type="SUPFAM" id="SSF90209">
    <property type="entry name" value="Ran binding protein zinc finger-like"/>
    <property type="match status" value="1"/>
</dbReference>
<dbReference type="Proteomes" id="UP001140949">
    <property type="component" value="Unassembled WGS sequence"/>
</dbReference>
<dbReference type="PROSITE" id="PS01358">
    <property type="entry name" value="ZF_RANBP2_1"/>
    <property type="match status" value="1"/>
</dbReference>
<feature type="compositionally biased region" description="Basic and acidic residues" evidence="5">
    <location>
        <begin position="323"/>
        <end position="336"/>
    </location>
</feature>
<accession>A0AAX6E5Q6</accession>
<dbReference type="AlphaFoldDB" id="A0AAX6E5Q6"/>
<feature type="compositionally biased region" description="Basic and acidic residues" evidence="5">
    <location>
        <begin position="403"/>
        <end position="458"/>
    </location>
</feature>
<name>A0AAX6E5Q6_IRIPA</name>
<feature type="compositionally biased region" description="Basic and acidic residues" evidence="5">
    <location>
        <begin position="365"/>
        <end position="387"/>
    </location>
</feature>
<reference evidence="7" key="1">
    <citation type="journal article" date="2023" name="GigaByte">
        <title>Genome assembly of the bearded iris, Iris pallida Lam.</title>
        <authorList>
            <person name="Bruccoleri R.E."/>
            <person name="Oakeley E.J."/>
            <person name="Faust A.M.E."/>
            <person name="Altorfer M."/>
            <person name="Dessus-Babus S."/>
            <person name="Burckhardt D."/>
            <person name="Oertli M."/>
            <person name="Naumann U."/>
            <person name="Petersen F."/>
            <person name="Wong J."/>
        </authorList>
    </citation>
    <scope>NUCLEOTIDE SEQUENCE</scope>
    <source>
        <strain evidence="7">GSM-AAB239-AS_SAM_17_03QT</strain>
    </source>
</reference>
<evidence type="ECO:0000256" key="1">
    <source>
        <dbReference type="ARBA" id="ARBA00022723"/>
    </source>
</evidence>
<evidence type="ECO:0000256" key="4">
    <source>
        <dbReference type="PROSITE-ProRule" id="PRU00322"/>
    </source>
</evidence>
<feature type="compositionally biased region" description="Basic and acidic residues" evidence="5">
    <location>
        <begin position="175"/>
        <end position="185"/>
    </location>
</feature>
<organism evidence="7 8">
    <name type="scientific">Iris pallida</name>
    <name type="common">Sweet iris</name>
    <dbReference type="NCBI Taxonomy" id="29817"/>
    <lineage>
        <taxon>Eukaryota</taxon>
        <taxon>Viridiplantae</taxon>
        <taxon>Streptophyta</taxon>
        <taxon>Embryophyta</taxon>
        <taxon>Tracheophyta</taxon>
        <taxon>Spermatophyta</taxon>
        <taxon>Magnoliopsida</taxon>
        <taxon>Liliopsida</taxon>
        <taxon>Asparagales</taxon>
        <taxon>Iridaceae</taxon>
        <taxon>Iridoideae</taxon>
        <taxon>Irideae</taxon>
        <taxon>Iris</taxon>
    </lineage>
</organism>
<feature type="region of interest" description="Disordered" evidence="5">
    <location>
        <begin position="1"/>
        <end position="144"/>
    </location>
</feature>
<evidence type="ECO:0000259" key="6">
    <source>
        <dbReference type="PROSITE" id="PS50199"/>
    </source>
</evidence>
<evidence type="ECO:0000256" key="2">
    <source>
        <dbReference type="ARBA" id="ARBA00022771"/>
    </source>
</evidence>
<evidence type="ECO:0000313" key="8">
    <source>
        <dbReference type="Proteomes" id="UP001140949"/>
    </source>
</evidence>
<dbReference type="SMART" id="SM00547">
    <property type="entry name" value="ZnF_RBZ"/>
    <property type="match status" value="1"/>
</dbReference>
<gene>
    <name evidence="7" type="ORF">M6B38_207330</name>
</gene>
<dbReference type="InterPro" id="IPR036443">
    <property type="entry name" value="Znf_RanBP2_sf"/>
</dbReference>
<sequence length="458" mass="51396">MRPRERDQEPPAPESSPPPGPPAARLTGNLSSMIVRPTDSAGGGAGAGGDLEKGEARNRRESPLRRRISPPIDLRRRRGSPPTFRRRESPIAFQRRGTPPDLYRRGGGGGAGSPAAAFRSRSQRFSDNPGYMPHAGSISPPPRRPKLDDDYDPEFDHPVGQYFGRGFRGGRAGGRFRDVSPHEGFGRGGRPIGRGHMLERRISPSGGEYVHRNDPNLSPREGDWICGSPRCGNLNFARRTYCNNCNKPRFAPGHAGLDRSPRRGYFISPPHGSPPRFVDPALVRGIRRGIGSYRSPPRAWGSEVSRDFGTGSPPPPRRVGGRFQDHMRRDDRPLDYEDDFRGREKFDWPVGDDWNRRDMLMPARRGYDQRSPSPRDRWVRGSRDRSRSPLGARPAKVSHMGRGRVDGRFDDSYMDRGRRVDEPDLGRRGFHRDDDSFAGRGRGDRRGMARGRSNGDRY</sequence>
<keyword evidence="8" id="KW-1185">Reference proteome</keyword>
<feature type="region of interest" description="Disordered" evidence="5">
    <location>
        <begin position="174"/>
        <end position="196"/>
    </location>
</feature>
<evidence type="ECO:0000256" key="3">
    <source>
        <dbReference type="ARBA" id="ARBA00022833"/>
    </source>
</evidence>
<feature type="compositionally biased region" description="Pro residues" evidence="5">
    <location>
        <begin position="10"/>
        <end position="22"/>
    </location>
</feature>
<feature type="compositionally biased region" description="Basic and acidic residues" evidence="5">
    <location>
        <begin position="50"/>
        <end position="64"/>
    </location>
</feature>
<feature type="region of interest" description="Disordered" evidence="5">
    <location>
        <begin position="297"/>
        <end position="336"/>
    </location>
</feature>
<dbReference type="EMBL" id="JANAVB010039818">
    <property type="protein sequence ID" value="KAJ6799290.1"/>
    <property type="molecule type" value="Genomic_DNA"/>
</dbReference>
<feature type="region of interest" description="Disordered" evidence="5">
    <location>
        <begin position="365"/>
        <end position="458"/>
    </location>
</feature>
<comment type="caution">
    <text evidence="7">The sequence shown here is derived from an EMBL/GenBank/DDBJ whole genome shotgun (WGS) entry which is preliminary data.</text>
</comment>
<dbReference type="Gene3D" id="4.10.1060.10">
    <property type="entry name" value="Zinc finger, RanBP2-type"/>
    <property type="match status" value="1"/>
</dbReference>
<protein>
    <submittedName>
        <fullName evidence="7">Serine/arginine repetitive matrix protein 1</fullName>
    </submittedName>
</protein>
<dbReference type="FunFam" id="4.10.1060.10:FF:000017">
    <property type="entry name" value="FUS RNA-binding protein"/>
    <property type="match status" value="1"/>
</dbReference>
<dbReference type="InterPro" id="IPR001876">
    <property type="entry name" value="Znf_RanBP2"/>
</dbReference>